<protein>
    <submittedName>
        <fullName evidence="1">Uncharacterized protein</fullName>
    </submittedName>
</protein>
<accession>A0A831QJA8</accession>
<proteinExistence type="predicted"/>
<comment type="caution">
    <text evidence="1">The sequence shown here is derived from an EMBL/GenBank/DDBJ whole genome shotgun (WGS) entry which is preliminary data.</text>
</comment>
<evidence type="ECO:0000313" key="1">
    <source>
        <dbReference type="EMBL" id="HEA19689.1"/>
    </source>
</evidence>
<sequence>MTIFTDWPELEQEPFKCPCCGYNRYKPVSTVTNKKQPEITTRASGMIKVSNRKFVDVEIVKDFAECLSCRYRTLLDETETIISKESKKEIAARLAETKFKGHFLDTGSG</sequence>
<reference evidence="1" key="1">
    <citation type="journal article" date="2020" name="mSystems">
        <title>Genome- and Community-Level Interaction Insights into Carbon Utilization and Element Cycling Functions of Hydrothermarchaeota in Hydrothermal Sediment.</title>
        <authorList>
            <person name="Zhou Z."/>
            <person name="Liu Y."/>
            <person name="Xu W."/>
            <person name="Pan J."/>
            <person name="Luo Z.H."/>
            <person name="Li M."/>
        </authorList>
    </citation>
    <scope>NUCLEOTIDE SEQUENCE [LARGE SCALE GENOMIC DNA]</scope>
    <source>
        <strain evidence="1">HyVt-345</strain>
    </source>
</reference>
<dbReference type="AlphaFoldDB" id="A0A831QJA8"/>
<dbReference type="Proteomes" id="UP000886191">
    <property type="component" value="Unassembled WGS sequence"/>
</dbReference>
<organism evidence="1">
    <name type="scientific">Pricia antarctica</name>
    <dbReference type="NCBI Taxonomy" id="641691"/>
    <lineage>
        <taxon>Bacteria</taxon>
        <taxon>Pseudomonadati</taxon>
        <taxon>Bacteroidota</taxon>
        <taxon>Flavobacteriia</taxon>
        <taxon>Flavobacteriales</taxon>
        <taxon>Flavobacteriaceae</taxon>
        <taxon>Pricia</taxon>
    </lineage>
</organism>
<dbReference type="EMBL" id="DRGL01000013">
    <property type="protein sequence ID" value="HEA19689.1"/>
    <property type="molecule type" value="Genomic_DNA"/>
</dbReference>
<name>A0A831QJA8_9FLAO</name>
<gene>
    <name evidence="1" type="ORF">ENH87_02075</name>
</gene>